<evidence type="ECO:0000256" key="1">
    <source>
        <dbReference type="SAM" id="MobiDB-lite"/>
    </source>
</evidence>
<accession>A0A2G8SMJ2</accession>
<reference evidence="2 3" key="1">
    <citation type="journal article" date="2015" name="Sci. Rep.">
        <title>Chromosome-level genome map provides insights into diverse defense mechanisms in the medicinal fungus Ganoderma sinense.</title>
        <authorList>
            <person name="Zhu Y."/>
            <person name="Xu J."/>
            <person name="Sun C."/>
            <person name="Zhou S."/>
            <person name="Xu H."/>
            <person name="Nelson D.R."/>
            <person name="Qian J."/>
            <person name="Song J."/>
            <person name="Luo H."/>
            <person name="Xiang L."/>
            <person name="Li Y."/>
            <person name="Xu Z."/>
            <person name="Ji A."/>
            <person name="Wang L."/>
            <person name="Lu S."/>
            <person name="Hayward A."/>
            <person name="Sun W."/>
            <person name="Li X."/>
            <person name="Schwartz D.C."/>
            <person name="Wang Y."/>
            <person name="Chen S."/>
        </authorList>
    </citation>
    <scope>NUCLEOTIDE SEQUENCE [LARGE SCALE GENOMIC DNA]</scope>
    <source>
        <strain evidence="2 3">ZZ0214-1</strain>
    </source>
</reference>
<organism evidence="2 3">
    <name type="scientific">Ganoderma sinense ZZ0214-1</name>
    <dbReference type="NCBI Taxonomy" id="1077348"/>
    <lineage>
        <taxon>Eukaryota</taxon>
        <taxon>Fungi</taxon>
        <taxon>Dikarya</taxon>
        <taxon>Basidiomycota</taxon>
        <taxon>Agaricomycotina</taxon>
        <taxon>Agaricomycetes</taxon>
        <taxon>Polyporales</taxon>
        <taxon>Polyporaceae</taxon>
        <taxon>Ganoderma</taxon>
    </lineage>
</organism>
<keyword evidence="3" id="KW-1185">Reference proteome</keyword>
<feature type="compositionally biased region" description="Polar residues" evidence="1">
    <location>
        <begin position="105"/>
        <end position="114"/>
    </location>
</feature>
<dbReference type="AlphaFoldDB" id="A0A2G8SMJ2"/>
<feature type="compositionally biased region" description="Polar residues" evidence="1">
    <location>
        <begin position="19"/>
        <end position="34"/>
    </location>
</feature>
<protein>
    <submittedName>
        <fullName evidence="2">Uncharacterized protein</fullName>
    </submittedName>
</protein>
<gene>
    <name evidence="2" type="ORF">GSI_02772</name>
</gene>
<feature type="region of interest" description="Disordered" evidence="1">
    <location>
        <begin position="170"/>
        <end position="221"/>
    </location>
</feature>
<evidence type="ECO:0000313" key="2">
    <source>
        <dbReference type="EMBL" id="PIL34985.1"/>
    </source>
</evidence>
<feature type="region of interest" description="Disordered" evidence="1">
    <location>
        <begin position="1"/>
        <end position="144"/>
    </location>
</feature>
<evidence type="ECO:0000313" key="3">
    <source>
        <dbReference type="Proteomes" id="UP000230002"/>
    </source>
</evidence>
<dbReference type="Proteomes" id="UP000230002">
    <property type="component" value="Unassembled WGS sequence"/>
</dbReference>
<comment type="caution">
    <text evidence="2">The sequence shown here is derived from an EMBL/GenBank/DDBJ whole genome shotgun (WGS) entry which is preliminary data.</text>
</comment>
<sequence length="468" mass="50567">MSAIEPRQTRSSRLRDTPKASSVASPPTNEHSPPSRSPSPGAKRAKHDGNLSPSLSASTSSTTYGSDLTTPSSLSTLSQSSADDTRSSSSAIIDPLVPEVDTRMPSPSSVNCTTIAPLHPPPLQDDSATTPTTIATSSSTGPTAVATITTDQPLSTHASLSSPVPNVQGDSAHYSADDHQPHVGDNANTAINNTDDPSGDVAVTSSVTSDPDRRPEPPSLTRVCQETGEIVCTDVDRLRAQRVLVDSWIPEDTIERLRQFGEYANTVSPGFCLSRIPCTATWGRTLPSGDVSGLLCVDNRPLTAYIAGTVIKKWFTDYQGTLQTPVKICIRPCRAIDLAAANHWLSQAKPPAKVNLDCFWASRIMLEWPDDLDADKPETVAFTDIYDSTNPSFAHDDNHRRTSRFFDVGDIVLVEVLVTRFKPKGYKGPGWGKYKVGYELKTIDVIARNPIRPNAYSRPSLPTRSFNL</sequence>
<name>A0A2G8SMJ2_9APHY</name>
<dbReference type="EMBL" id="AYKW01000004">
    <property type="protein sequence ID" value="PIL34985.1"/>
    <property type="molecule type" value="Genomic_DNA"/>
</dbReference>
<feature type="compositionally biased region" description="Low complexity" evidence="1">
    <location>
        <begin position="185"/>
        <end position="196"/>
    </location>
</feature>
<proteinExistence type="predicted"/>
<feature type="compositionally biased region" description="Low complexity" evidence="1">
    <location>
        <begin position="52"/>
        <end position="91"/>
    </location>
</feature>
<feature type="compositionally biased region" description="Low complexity" evidence="1">
    <location>
        <begin position="127"/>
        <end position="144"/>
    </location>
</feature>
<dbReference type="OrthoDB" id="2756110at2759"/>